<dbReference type="GO" id="GO:0019843">
    <property type="term" value="F:rRNA binding"/>
    <property type="evidence" value="ECO:0007669"/>
    <property type="project" value="UniProtKB-UniRule"/>
</dbReference>
<keyword evidence="8" id="KW-1185">Reference proteome</keyword>
<dbReference type="PIRSF" id="PIRSF038881">
    <property type="entry name" value="RNAbp_HP1423"/>
    <property type="match status" value="1"/>
</dbReference>
<dbReference type="PROSITE" id="PS50889">
    <property type="entry name" value="S4"/>
    <property type="match status" value="1"/>
</dbReference>
<dbReference type="RefSeq" id="WP_084663102.1">
    <property type="nucleotide sequence ID" value="NZ_LT838272.1"/>
</dbReference>
<gene>
    <name evidence="5" type="primary">rqcP</name>
    <name evidence="7" type="ORF">SAMN00808754_0164</name>
</gene>
<name>A0A1W1V8B7_9FIRM</name>
<dbReference type="Gene3D" id="3.10.290.10">
    <property type="entry name" value="RNA-binding S4 domain"/>
    <property type="match status" value="1"/>
</dbReference>
<evidence type="ECO:0000313" key="7">
    <source>
        <dbReference type="EMBL" id="SMB89483.1"/>
    </source>
</evidence>
<proteinExistence type="inferred from homology"/>
<keyword evidence="2 5" id="KW-0699">rRNA-binding</keyword>
<dbReference type="CDD" id="cd00165">
    <property type="entry name" value="S4"/>
    <property type="match status" value="1"/>
</dbReference>
<dbReference type="InterPro" id="IPR002942">
    <property type="entry name" value="S4_RNA-bd"/>
</dbReference>
<dbReference type="GO" id="GO:0000049">
    <property type="term" value="F:tRNA binding"/>
    <property type="evidence" value="ECO:0007669"/>
    <property type="project" value="UniProtKB-UniRule"/>
</dbReference>
<evidence type="ECO:0000256" key="3">
    <source>
        <dbReference type="ARBA" id="ARBA00022884"/>
    </source>
</evidence>
<evidence type="ECO:0000256" key="5">
    <source>
        <dbReference type="HAMAP-Rule" id="MF_00871"/>
    </source>
</evidence>
<keyword evidence="4 5" id="KW-0648">Protein biosynthesis</keyword>
<keyword evidence="7" id="KW-0346">Stress response</keyword>
<dbReference type="AlphaFoldDB" id="A0A1W1V8B7"/>
<dbReference type="STRING" id="698762.SAMN00808754_0164"/>
<reference evidence="7 8" key="1">
    <citation type="submission" date="2017-04" db="EMBL/GenBank/DDBJ databases">
        <authorList>
            <person name="Afonso C.L."/>
            <person name="Miller P.J."/>
            <person name="Scott M.A."/>
            <person name="Spackman E."/>
            <person name="Goraichik I."/>
            <person name="Dimitrov K.M."/>
            <person name="Suarez D.L."/>
            <person name="Swayne D.E."/>
        </authorList>
    </citation>
    <scope>NUCLEOTIDE SEQUENCE [LARGE SCALE GENOMIC DNA]</scope>
    <source>
        <strain evidence="7 8">ToBE</strain>
    </source>
</reference>
<comment type="subunit">
    <text evidence="5">Associates with stalled 50S ribosomal subunits. Binds to RqcH, 23S rRNA and the P-site tRNA. Does not require RqcH for association with 50S subunits.</text>
</comment>
<dbReference type="EMBL" id="LT838272">
    <property type="protein sequence ID" value="SMB89483.1"/>
    <property type="molecule type" value="Genomic_DNA"/>
</dbReference>
<organism evidence="7 8">
    <name type="scientific">Thermanaeromonas toyohensis ToBE</name>
    <dbReference type="NCBI Taxonomy" id="698762"/>
    <lineage>
        <taxon>Bacteria</taxon>
        <taxon>Bacillati</taxon>
        <taxon>Bacillota</taxon>
        <taxon>Clostridia</taxon>
        <taxon>Neomoorellales</taxon>
        <taxon>Neomoorellaceae</taxon>
        <taxon>Thermanaeromonas</taxon>
    </lineage>
</organism>
<comment type="function">
    <text evidence="5">Key component of the ribosome quality control system (RQC), a ribosome-associated complex that mediates the extraction of incompletely synthesized nascent chains from stalled ribosomes and their subsequent degradation. RqcH recruits Ala-charged tRNA, and with RqcP directs the elongation of stalled nascent chains on 50S ribosomal subunits, leading to non-templated C-terminal alanine extensions (Ala tail). The Ala tail promotes nascent chain degradation. RqcP is associated with the translocation-like movement of the peptidyl-tRNA from the A-site into the P-site.</text>
</comment>
<evidence type="ECO:0000313" key="8">
    <source>
        <dbReference type="Proteomes" id="UP000192569"/>
    </source>
</evidence>
<dbReference type="SUPFAM" id="SSF55174">
    <property type="entry name" value="Alpha-L RNA-binding motif"/>
    <property type="match status" value="1"/>
</dbReference>
<dbReference type="InterPro" id="IPR036986">
    <property type="entry name" value="S4_RNA-bd_sf"/>
</dbReference>
<keyword evidence="1 5" id="KW-0820">tRNA-binding</keyword>
<evidence type="ECO:0000256" key="1">
    <source>
        <dbReference type="ARBA" id="ARBA00022555"/>
    </source>
</evidence>
<dbReference type="InterPro" id="IPR025490">
    <property type="entry name" value="RqcP"/>
</dbReference>
<accession>A0A1W1V8B7</accession>
<feature type="domain" description="RNA-binding S4" evidence="6">
    <location>
        <begin position="1"/>
        <end position="61"/>
    </location>
</feature>
<keyword evidence="3 5" id="KW-0694">RNA-binding</keyword>
<dbReference type="Proteomes" id="UP000192569">
    <property type="component" value="Chromosome I"/>
</dbReference>
<dbReference type="HAMAP" id="MF_00871">
    <property type="entry name" value="RqcP"/>
    <property type="match status" value="1"/>
</dbReference>
<sequence length="90" mass="10208">MRLDKFLKVSRLIKRRTLAKEVCEAGAVQVNRRPAKASTEVKPGDIITLTLGPRWLILEVLATPDHVPAERARELYRILEEGRVTSNFQA</sequence>
<dbReference type="OrthoDB" id="9805210at2"/>
<evidence type="ECO:0000256" key="4">
    <source>
        <dbReference type="ARBA" id="ARBA00022917"/>
    </source>
</evidence>
<dbReference type="SMART" id="SM00363">
    <property type="entry name" value="S4"/>
    <property type="match status" value="1"/>
</dbReference>
<comment type="similarity">
    <text evidence="5">Belongs to the RqcP family.</text>
</comment>
<dbReference type="GO" id="GO:0043023">
    <property type="term" value="F:ribosomal large subunit binding"/>
    <property type="evidence" value="ECO:0007669"/>
    <property type="project" value="UniProtKB-UniRule"/>
</dbReference>
<dbReference type="Pfam" id="PF01479">
    <property type="entry name" value="S4"/>
    <property type="match status" value="1"/>
</dbReference>
<protein>
    <recommendedName>
        <fullName evidence="5">RQC P-site tRNA stabilizing factor</fullName>
        <shortName evidence="5">RqcP</shortName>
    </recommendedName>
    <alternativeName>
        <fullName evidence="5">Ribosome-associated protein quality control protein P</fullName>
    </alternativeName>
</protein>
<evidence type="ECO:0000256" key="2">
    <source>
        <dbReference type="ARBA" id="ARBA00022730"/>
    </source>
</evidence>
<dbReference type="GO" id="GO:0072344">
    <property type="term" value="P:rescue of stalled ribosome"/>
    <property type="evidence" value="ECO:0007669"/>
    <property type="project" value="UniProtKB-UniRule"/>
</dbReference>
<evidence type="ECO:0000259" key="6">
    <source>
        <dbReference type="SMART" id="SM00363"/>
    </source>
</evidence>